<keyword evidence="2" id="KW-1185">Reference proteome</keyword>
<evidence type="ECO:0000313" key="1">
    <source>
        <dbReference type="EMBL" id="KRY09001.1"/>
    </source>
</evidence>
<organism evidence="1 2">
    <name type="scientific">Trichinella patagoniensis</name>
    <dbReference type="NCBI Taxonomy" id="990121"/>
    <lineage>
        <taxon>Eukaryota</taxon>
        <taxon>Metazoa</taxon>
        <taxon>Ecdysozoa</taxon>
        <taxon>Nematoda</taxon>
        <taxon>Enoplea</taxon>
        <taxon>Dorylaimia</taxon>
        <taxon>Trichinellida</taxon>
        <taxon>Trichinellidae</taxon>
        <taxon>Trichinella</taxon>
    </lineage>
</organism>
<proteinExistence type="predicted"/>
<evidence type="ECO:0000313" key="2">
    <source>
        <dbReference type="Proteomes" id="UP000054783"/>
    </source>
</evidence>
<sequence length="87" mass="9955">MAEWLASMENKLPRQVAAALKVEKQRRWPSDQRSITIREHTARRQWWLNGSPVAMKLTKLLGFRSTLQPGHTASCQVGDTGASRRRL</sequence>
<reference evidence="1 2" key="1">
    <citation type="submission" date="2015-01" db="EMBL/GenBank/DDBJ databases">
        <title>Evolution of Trichinella species and genotypes.</title>
        <authorList>
            <person name="Korhonen P.K."/>
            <person name="Edoardo P."/>
            <person name="Giuseppe L.R."/>
            <person name="Gasser R.B."/>
        </authorList>
    </citation>
    <scope>NUCLEOTIDE SEQUENCE [LARGE SCALE GENOMIC DNA]</scope>
    <source>
        <strain evidence="1">ISS2496</strain>
    </source>
</reference>
<name>A0A0V0Z8Z0_9BILA</name>
<comment type="caution">
    <text evidence="1">The sequence shown here is derived from an EMBL/GenBank/DDBJ whole genome shotgun (WGS) entry which is preliminary data.</text>
</comment>
<gene>
    <name evidence="1" type="ORF">T12_16469</name>
</gene>
<protein>
    <submittedName>
        <fullName evidence="1">Uncharacterized protein</fullName>
    </submittedName>
</protein>
<dbReference type="AlphaFoldDB" id="A0A0V0Z8Z0"/>
<accession>A0A0V0Z8Z0</accession>
<dbReference type="Proteomes" id="UP000054783">
    <property type="component" value="Unassembled WGS sequence"/>
</dbReference>
<dbReference type="EMBL" id="JYDQ01000297">
    <property type="protein sequence ID" value="KRY09001.1"/>
    <property type="molecule type" value="Genomic_DNA"/>
</dbReference>